<dbReference type="RefSeq" id="WP_349956725.1">
    <property type="nucleotide sequence ID" value="NZ_CP157960.1"/>
</dbReference>
<protein>
    <submittedName>
        <fullName evidence="1">Uncharacterized protein</fullName>
    </submittedName>
</protein>
<gene>
    <name evidence="1" type="ORF">ABM479_16475</name>
</gene>
<name>A0AAU7RQE4_9HYPH</name>
<dbReference type="AlphaFoldDB" id="A0AAU7RQE4"/>
<dbReference type="EMBL" id="CP157960">
    <property type="protein sequence ID" value="XBT92356.1"/>
    <property type="molecule type" value="Genomic_DNA"/>
</dbReference>
<sequence>MLKANFPATAALDDLHGVHHIFHLLLGREPQSVHEVRFYAQKGLPQAIGELVTGREFAKEIEAPLRLVGYASAGRFQGHPTWRLIRWLQSSFPLSVNTRAAVEMAEDWRALISALWTDTGFIAALKQSGVPAETLQELGGLIALNRDSSLCLTGNGHAQVIDGVATCLDIGALEIMQEVSSPVNVLASATRLIGLEKVRDEYVSVQADPQIMIKLKLKSGSYKLSLKGLFRHENGVPVGADKAQLFFDFGNGYSEEYSFIFPIRGGRLDVSSIVKFDQPPRSMRFDPTDIKCNFSISSFSLSAMSPLEHR</sequence>
<reference evidence="1" key="1">
    <citation type="submission" date="2024-06" db="EMBL/GenBank/DDBJ databases">
        <authorList>
            <person name="Li T."/>
            <person name="Gao R."/>
        </authorList>
    </citation>
    <scope>NUCLEOTIDE SEQUENCE</scope>
    <source>
        <strain evidence="1">ZPR3</strain>
    </source>
</reference>
<evidence type="ECO:0000313" key="1">
    <source>
        <dbReference type="EMBL" id="XBT92356.1"/>
    </source>
</evidence>
<organism evidence="1">
    <name type="scientific">Rhizobium sp. ZPR3</name>
    <dbReference type="NCBI Taxonomy" id="3158967"/>
    <lineage>
        <taxon>Bacteria</taxon>
        <taxon>Pseudomonadati</taxon>
        <taxon>Pseudomonadota</taxon>
        <taxon>Alphaproteobacteria</taxon>
        <taxon>Hyphomicrobiales</taxon>
        <taxon>Rhizobiaceae</taxon>
        <taxon>Rhizobium/Agrobacterium group</taxon>
        <taxon>Rhizobium</taxon>
    </lineage>
</organism>
<proteinExistence type="predicted"/>
<accession>A0AAU7RQE4</accession>